<accession>A0A229SXS3</accession>
<dbReference type="Proteomes" id="UP000215199">
    <property type="component" value="Unassembled WGS sequence"/>
</dbReference>
<proteinExistence type="predicted"/>
<sequence length="47" mass="5454">MAYHLHWGLDQLLDLEHGDRIRLLTEVGGLNERFWQGVEGDRDGTYA</sequence>
<dbReference type="AlphaFoldDB" id="A0A229SXS3"/>
<keyword evidence="2" id="KW-1185">Reference proteome</keyword>
<gene>
    <name evidence="1" type="ORF">CF165_30610</name>
</gene>
<organism evidence="1 2">
    <name type="scientific">Amycolatopsis vastitatis</name>
    <dbReference type="NCBI Taxonomy" id="1905142"/>
    <lineage>
        <taxon>Bacteria</taxon>
        <taxon>Bacillati</taxon>
        <taxon>Actinomycetota</taxon>
        <taxon>Actinomycetes</taxon>
        <taxon>Pseudonocardiales</taxon>
        <taxon>Pseudonocardiaceae</taxon>
        <taxon>Amycolatopsis</taxon>
    </lineage>
</organism>
<protein>
    <submittedName>
        <fullName evidence="1">Uncharacterized protein</fullName>
    </submittedName>
</protein>
<evidence type="ECO:0000313" key="2">
    <source>
        <dbReference type="Proteomes" id="UP000215199"/>
    </source>
</evidence>
<evidence type="ECO:0000313" key="1">
    <source>
        <dbReference type="EMBL" id="OXM63570.1"/>
    </source>
</evidence>
<dbReference type="EMBL" id="NMUL01000033">
    <property type="protein sequence ID" value="OXM63570.1"/>
    <property type="molecule type" value="Genomic_DNA"/>
</dbReference>
<reference evidence="2" key="1">
    <citation type="submission" date="2017-07" db="EMBL/GenBank/DDBJ databases">
        <title>Comparative genome mining reveals phylogenetic distribution patterns of secondary metabolites in Amycolatopsis.</title>
        <authorList>
            <person name="Adamek M."/>
            <person name="Alanjary M."/>
            <person name="Sales-Ortells H."/>
            <person name="Goodfellow M."/>
            <person name="Bull A.T."/>
            <person name="Kalinowski J."/>
            <person name="Ziemert N."/>
        </authorList>
    </citation>
    <scope>NUCLEOTIDE SEQUENCE [LARGE SCALE GENOMIC DNA]</scope>
    <source>
        <strain evidence="2">H5</strain>
    </source>
</reference>
<name>A0A229SXS3_9PSEU</name>
<comment type="caution">
    <text evidence="1">The sequence shown here is derived from an EMBL/GenBank/DDBJ whole genome shotgun (WGS) entry which is preliminary data.</text>
</comment>